<sequence>MAITIGRLVKSAKLELVLIRILLRVEPDRARVLDLPLSDGARDLLRREASILVMKISASAIVNRLFILLEYYYVLGNSYIVSKVIDVVRYLHILRLVQPSEIRGGITKIPKETKPKGIRNRVAPVTLAARDTRKREVSEKVRKATAEVKKRRSEVAARKRKLDDLYESYSNSSKPEEKAEYENLEAEVTKQDAELIE</sequence>
<accession>A0A1E1MWJ5</accession>
<keyword evidence="3" id="KW-1185">Reference proteome</keyword>
<organism evidence="2 3">
    <name type="scientific">Rhynchosporium secalis</name>
    <name type="common">Barley scald fungus</name>
    <dbReference type="NCBI Taxonomy" id="38038"/>
    <lineage>
        <taxon>Eukaryota</taxon>
        <taxon>Fungi</taxon>
        <taxon>Dikarya</taxon>
        <taxon>Ascomycota</taxon>
        <taxon>Pezizomycotina</taxon>
        <taxon>Leotiomycetes</taxon>
        <taxon>Helotiales</taxon>
        <taxon>Ploettnerulaceae</taxon>
        <taxon>Rhynchosporium</taxon>
    </lineage>
</organism>
<dbReference type="EMBL" id="FJVC01000776">
    <property type="protein sequence ID" value="CZT53453.1"/>
    <property type="molecule type" value="Genomic_DNA"/>
</dbReference>
<feature type="compositionally biased region" description="Basic and acidic residues" evidence="1">
    <location>
        <begin position="174"/>
        <end position="197"/>
    </location>
</feature>
<reference evidence="3" key="1">
    <citation type="submission" date="2016-03" db="EMBL/GenBank/DDBJ databases">
        <authorList>
            <person name="Guldener U."/>
        </authorList>
    </citation>
    <scope>NUCLEOTIDE SEQUENCE [LARGE SCALE GENOMIC DNA]</scope>
</reference>
<proteinExistence type="predicted"/>
<dbReference type="AlphaFoldDB" id="A0A1E1MWJ5"/>
<name>A0A1E1MWJ5_RHYSE</name>
<evidence type="ECO:0000313" key="2">
    <source>
        <dbReference type="EMBL" id="CZT53453.1"/>
    </source>
</evidence>
<evidence type="ECO:0000256" key="1">
    <source>
        <dbReference type="SAM" id="MobiDB-lite"/>
    </source>
</evidence>
<dbReference type="Proteomes" id="UP000177625">
    <property type="component" value="Unassembled WGS sequence"/>
</dbReference>
<protein>
    <submittedName>
        <fullName evidence="2">Uncharacterized protein</fullName>
    </submittedName>
</protein>
<evidence type="ECO:0000313" key="3">
    <source>
        <dbReference type="Proteomes" id="UP000177625"/>
    </source>
</evidence>
<feature type="region of interest" description="Disordered" evidence="1">
    <location>
        <begin position="166"/>
        <end position="197"/>
    </location>
</feature>
<gene>
    <name evidence="2" type="ORF">RSE6_15030</name>
</gene>